<proteinExistence type="inferred from homology"/>
<dbReference type="Gene3D" id="3.40.30.10">
    <property type="entry name" value="Glutaredoxin"/>
    <property type="match status" value="1"/>
</dbReference>
<dbReference type="PANTHER" id="PTHR11592">
    <property type="entry name" value="GLUTATHIONE PEROXIDASE"/>
    <property type="match status" value="1"/>
</dbReference>
<dbReference type="PANTHER" id="PTHR11592:SF78">
    <property type="entry name" value="GLUTATHIONE PEROXIDASE"/>
    <property type="match status" value="1"/>
</dbReference>
<dbReference type="SUPFAM" id="SSF52833">
    <property type="entry name" value="Thioredoxin-like"/>
    <property type="match status" value="1"/>
</dbReference>
<dbReference type="Proteomes" id="UP000265903">
    <property type="component" value="Unassembled WGS sequence"/>
</dbReference>
<evidence type="ECO:0000256" key="3">
    <source>
        <dbReference type="ARBA" id="ARBA00023002"/>
    </source>
</evidence>
<feature type="active site" evidence="4">
    <location>
        <position position="38"/>
    </location>
</feature>
<sequence>MANESIYDFSAKDVKGNDVAMADYKGKVLLIVNTASKCGFTPQFEGLQQLHSELGANGFEVLGFPCNQFMSQDPGSNESITEFCSLNYGVDFPMFAKIEVNGEGAHPLYRFLKKEAKGLMGSEKVKWNFTKFLVNKDGQVVRRYAPTVKPADIRNDIEKLL</sequence>
<dbReference type="InterPro" id="IPR000889">
    <property type="entry name" value="Glutathione_peroxidase"/>
</dbReference>
<keyword evidence="3 5" id="KW-0560">Oxidoreductase</keyword>
<dbReference type="CDD" id="cd00340">
    <property type="entry name" value="GSH_Peroxidase"/>
    <property type="match status" value="1"/>
</dbReference>
<feature type="domain" description="Thioredoxin" evidence="6">
    <location>
        <begin position="1"/>
        <end position="161"/>
    </location>
</feature>
<dbReference type="PRINTS" id="PR01011">
    <property type="entry name" value="GLUTPROXDASE"/>
</dbReference>
<dbReference type="PROSITE" id="PS00460">
    <property type="entry name" value="GLUTATHIONE_PEROXID_1"/>
    <property type="match status" value="1"/>
</dbReference>
<dbReference type="InterPro" id="IPR013766">
    <property type="entry name" value="Thioredoxin_domain"/>
</dbReference>
<dbReference type="RefSeq" id="WP_114333503.1">
    <property type="nucleotide sequence ID" value="NZ_QMDL01000001.1"/>
</dbReference>
<reference evidence="7 8" key="1">
    <citation type="submission" date="2018-08" db="EMBL/GenBank/DDBJ databases">
        <title>Whole Genome Sequence of the Moderate Halophilic Marine Bacterium Marinobacter litoralis Sw-45.</title>
        <authorList>
            <person name="Musa H."/>
        </authorList>
    </citation>
    <scope>NUCLEOTIDE SEQUENCE [LARGE SCALE GENOMIC DNA]</scope>
    <source>
        <strain evidence="7 8">Sw-45</strain>
    </source>
</reference>
<dbReference type="PIRSF" id="PIRSF000303">
    <property type="entry name" value="Glutathion_perox"/>
    <property type="match status" value="1"/>
</dbReference>
<name>A0A3M2RL95_9GAMM</name>
<evidence type="ECO:0000313" key="7">
    <source>
        <dbReference type="EMBL" id="RMJ06028.1"/>
    </source>
</evidence>
<dbReference type="AlphaFoldDB" id="A0A3M2RL95"/>
<organism evidence="7 8">
    <name type="scientific">Marinobacter litoralis</name>
    <dbReference type="NCBI Taxonomy" id="187981"/>
    <lineage>
        <taxon>Bacteria</taxon>
        <taxon>Pseudomonadati</taxon>
        <taxon>Pseudomonadota</taxon>
        <taxon>Gammaproteobacteria</taxon>
        <taxon>Pseudomonadales</taxon>
        <taxon>Marinobacteraceae</taxon>
        <taxon>Marinobacter</taxon>
    </lineage>
</organism>
<comment type="similarity">
    <text evidence="1 5">Belongs to the glutathione peroxidase family.</text>
</comment>
<gene>
    <name evidence="7" type="primary">gpx1</name>
    <name evidence="7" type="ORF">DOQ08_00710</name>
</gene>
<protein>
    <recommendedName>
        <fullName evidence="5">Glutathione peroxidase</fullName>
    </recommendedName>
</protein>
<evidence type="ECO:0000256" key="2">
    <source>
        <dbReference type="ARBA" id="ARBA00022559"/>
    </source>
</evidence>
<evidence type="ECO:0000256" key="1">
    <source>
        <dbReference type="ARBA" id="ARBA00006926"/>
    </source>
</evidence>
<keyword evidence="8" id="KW-1185">Reference proteome</keyword>
<dbReference type="InterPro" id="IPR036249">
    <property type="entry name" value="Thioredoxin-like_sf"/>
</dbReference>
<dbReference type="Pfam" id="PF00255">
    <property type="entry name" value="GSHPx"/>
    <property type="match status" value="1"/>
</dbReference>
<evidence type="ECO:0000259" key="6">
    <source>
        <dbReference type="PROSITE" id="PS51352"/>
    </source>
</evidence>
<dbReference type="PROSITE" id="PS51352">
    <property type="entry name" value="THIOREDOXIN_2"/>
    <property type="match status" value="1"/>
</dbReference>
<dbReference type="PROSITE" id="PS51355">
    <property type="entry name" value="GLUTATHIONE_PEROXID_3"/>
    <property type="match status" value="1"/>
</dbReference>
<evidence type="ECO:0000256" key="5">
    <source>
        <dbReference type="RuleBase" id="RU000499"/>
    </source>
</evidence>
<evidence type="ECO:0000256" key="4">
    <source>
        <dbReference type="PIRSR" id="PIRSR000303-1"/>
    </source>
</evidence>
<dbReference type="FunFam" id="3.40.30.10:FF:000010">
    <property type="entry name" value="Glutathione peroxidase"/>
    <property type="match status" value="1"/>
</dbReference>
<dbReference type="OrthoDB" id="9785502at2"/>
<dbReference type="InterPro" id="IPR029759">
    <property type="entry name" value="GPX_AS"/>
</dbReference>
<comment type="caution">
    <text evidence="7">The sequence shown here is derived from an EMBL/GenBank/DDBJ whole genome shotgun (WGS) entry which is preliminary data.</text>
</comment>
<dbReference type="GO" id="GO:0034599">
    <property type="term" value="P:cellular response to oxidative stress"/>
    <property type="evidence" value="ECO:0007669"/>
    <property type="project" value="TreeGrafter"/>
</dbReference>
<dbReference type="GO" id="GO:0004601">
    <property type="term" value="F:peroxidase activity"/>
    <property type="evidence" value="ECO:0007669"/>
    <property type="project" value="UniProtKB-KW"/>
</dbReference>
<dbReference type="InterPro" id="IPR029760">
    <property type="entry name" value="GPX_CS"/>
</dbReference>
<accession>A0A3M2RL95</accession>
<dbReference type="EMBL" id="QMDL01000001">
    <property type="protein sequence ID" value="RMJ06028.1"/>
    <property type="molecule type" value="Genomic_DNA"/>
</dbReference>
<keyword evidence="2 5" id="KW-0575">Peroxidase</keyword>
<dbReference type="PROSITE" id="PS00763">
    <property type="entry name" value="GLUTATHIONE_PEROXID_2"/>
    <property type="match status" value="1"/>
</dbReference>
<evidence type="ECO:0000313" key="8">
    <source>
        <dbReference type="Proteomes" id="UP000265903"/>
    </source>
</evidence>